<feature type="transmembrane region" description="Helical" evidence="1">
    <location>
        <begin position="59"/>
        <end position="77"/>
    </location>
</feature>
<evidence type="ECO:0000256" key="1">
    <source>
        <dbReference type="SAM" id="Phobius"/>
    </source>
</evidence>
<gene>
    <name evidence="2" type="ORF">KFV11_02310</name>
</gene>
<evidence type="ECO:0000313" key="3">
    <source>
        <dbReference type="Proteomes" id="UP001057381"/>
    </source>
</evidence>
<feature type="transmembrane region" description="Helical" evidence="1">
    <location>
        <begin position="28"/>
        <end position="47"/>
    </location>
</feature>
<dbReference type="Proteomes" id="UP001057381">
    <property type="component" value="Chromosome"/>
</dbReference>
<keyword evidence="1" id="KW-1133">Transmembrane helix</keyword>
<dbReference type="AlphaFoldDB" id="A0A9Q9F1X3"/>
<dbReference type="KEGG" id="mequ:KFV11_02310"/>
<proteinExistence type="predicted"/>
<organism evidence="2 3">
    <name type="scientific">Macrococcus equipercicus</name>
    <dbReference type="NCBI Taxonomy" id="69967"/>
    <lineage>
        <taxon>Bacteria</taxon>
        <taxon>Bacillati</taxon>
        <taxon>Bacillota</taxon>
        <taxon>Bacilli</taxon>
        <taxon>Bacillales</taxon>
        <taxon>Staphylococcaceae</taxon>
        <taxon>Macrococcus</taxon>
    </lineage>
</organism>
<feature type="transmembrane region" description="Helical" evidence="1">
    <location>
        <begin position="5"/>
        <end position="22"/>
    </location>
</feature>
<evidence type="ECO:0000313" key="2">
    <source>
        <dbReference type="EMBL" id="UTH14215.1"/>
    </source>
</evidence>
<sequence>MGYFYVSLFSNMLLLMLIPYMPFDLNNAESPVSLLVVLNLMTLTLFRNEYDRWQHGKKCFLYLLVHLLLSLLVIVLIPEADESLTERLLFIVIVFLTFSYAADSFIRLLDRKVNEKGR</sequence>
<reference evidence="2" key="1">
    <citation type="submission" date="2021-04" db="EMBL/GenBank/DDBJ databases">
        <title>Complete Genome Sequences of Macrococcus spp. from dog and cattle.</title>
        <authorList>
            <person name="Schwendener S."/>
            <person name="Perreten V."/>
        </authorList>
    </citation>
    <scope>NUCLEOTIDE SEQUENCE</scope>
    <source>
        <strain evidence="2">Epi0143-OL</strain>
    </source>
</reference>
<feature type="transmembrane region" description="Helical" evidence="1">
    <location>
        <begin position="89"/>
        <end position="109"/>
    </location>
</feature>
<dbReference type="RefSeq" id="WP_254250250.1">
    <property type="nucleotide sequence ID" value="NZ_CP073809.1"/>
</dbReference>
<protein>
    <submittedName>
        <fullName evidence="2">Uncharacterized protein</fullName>
    </submittedName>
</protein>
<keyword evidence="1" id="KW-0472">Membrane</keyword>
<accession>A0A9Q9F1X3</accession>
<name>A0A9Q9F1X3_9STAP</name>
<keyword evidence="1" id="KW-0812">Transmembrane</keyword>
<dbReference type="EMBL" id="CP073809">
    <property type="protein sequence ID" value="UTH14215.1"/>
    <property type="molecule type" value="Genomic_DNA"/>
</dbReference>